<evidence type="ECO:0000313" key="1">
    <source>
        <dbReference type="EMBL" id="CAG8600794.1"/>
    </source>
</evidence>
<evidence type="ECO:0000313" key="2">
    <source>
        <dbReference type="Proteomes" id="UP000789572"/>
    </source>
</evidence>
<sequence length="160" mass="18180">MQEFIAAAWDSVTINTIKNCWCKTGILSSPVCEIVDVASPVLNSERFIDSLSDEQHRVIVLENYIHQLDVPVPTEEPLSFEQIVDLVNEEDIECTSNDFSEEVSPVQLKEARIGLETAINFFEQQSDNIGFDIKDLHIFLKKLSPVLSVFDIIIIRIKWG</sequence>
<reference evidence="1" key="1">
    <citation type="submission" date="2021-06" db="EMBL/GenBank/DDBJ databases">
        <authorList>
            <person name="Kallberg Y."/>
            <person name="Tangrot J."/>
            <person name="Rosling A."/>
        </authorList>
    </citation>
    <scope>NUCLEOTIDE SEQUENCE</scope>
    <source>
        <strain evidence="1">IA702</strain>
    </source>
</reference>
<comment type="caution">
    <text evidence="1">The sequence shown here is derived from an EMBL/GenBank/DDBJ whole genome shotgun (WGS) entry which is preliminary data.</text>
</comment>
<organism evidence="1 2">
    <name type="scientific">Paraglomus occultum</name>
    <dbReference type="NCBI Taxonomy" id="144539"/>
    <lineage>
        <taxon>Eukaryota</taxon>
        <taxon>Fungi</taxon>
        <taxon>Fungi incertae sedis</taxon>
        <taxon>Mucoromycota</taxon>
        <taxon>Glomeromycotina</taxon>
        <taxon>Glomeromycetes</taxon>
        <taxon>Paraglomerales</taxon>
        <taxon>Paraglomeraceae</taxon>
        <taxon>Paraglomus</taxon>
    </lineage>
</organism>
<dbReference type="Proteomes" id="UP000789572">
    <property type="component" value="Unassembled WGS sequence"/>
</dbReference>
<name>A0A9N9CHQ6_9GLOM</name>
<proteinExistence type="predicted"/>
<dbReference type="OrthoDB" id="2445596at2759"/>
<keyword evidence="2" id="KW-1185">Reference proteome</keyword>
<accession>A0A9N9CHQ6</accession>
<gene>
    <name evidence="1" type="ORF">POCULU_LOCUS7453</name>
</gene>
<protein>
    <submittedName>
        <fullName evidence="1">5444_t:CDS:1</fullName>
    </submittedName>
</protein>
<dbReference type="EMBL" id="CAJVPJ010001696">
    <property type="protein sequence ID" value="CAG8600794.1"/>
    <property type="molecule type" value="Genomic_DNA"/>
</dbReference>
<dbReference type="AlphaFoldDB" id="A0A9N9CHQ6"/>